<organism evidence="2">
    <name type="scientific">marine sediment metagenome</name>
    <dbReference type="NCBI Taxonomy" id="412755"/>
    <lineage>
        <taxon>unclassified sequences</taxon>
        <taxon>metagenomes</taxon>
        <taxon>ecological metagenomes</taxon>
    </lineage>
</organism>
<protein>
    <submittedName>
        <fullName evidence="2">Uncharacterized protein</fullName>
    </submittedName>
</protein>
<evidence type="ECO:0000256" key="1">
    <source>
        <dbReference type="SAM" id="MobiDB-lite"/>
    </source>
</evidence>
<reference evidence="2" key="1">
    <citation type="journal article" date="2015" name="Nature">
        <title>Complex archaea that bridge the gap between prokaryotes and eukaryotes.</title>
        <authorList>
            <person name="Spang A."/>
            <person name="Saw J.H."/>
            <person name="Jorgensen S.L."/>
            <person name="Zaremba-Niedzwiedzka K."/>
            <person name="Martijn J."/>
            <person name="Lind A.E."/>
            <person name="van Eijk R."/>
            <person name="Schleper C."/>
            <person name="Guy L."/>
            <person name="Ettema T.J."/>
        </authorList>
    </citation>
    <scope>NUCLEOTIDE SEQUENCE</scope>
</reference>
<proteinExistence type="predicted"/>
<comment type="caution">
    <text evidence="2">The sequence shown here is derived from an EMBL/GenBank/DDBJ whole genome shotgun (WGS) entry which is preliminary data.</text>
</comment>
<sequence length="661" mass="73471">MADISEEGIIDNVDGDQSDADEAEEKAVNALAKEYKQGRKFDSDAYDQYGIDRAYASGDSGKNWASSANLIGTFIDILSSFLYARDPDVSASAAKNVGGIDPDNVAFAETAGIIVSRLWKKGRLKKAARKMVRSTLSVGPGWLKVIMTHETRVDPVVQTALNDLEDNVQRLELVQKQLQDPEGDENLTDDETTVKLQEMELLKVSLTEKLEVIHRSGLAIDFVQAENMQVSLDVDSISDHLDANWNANKTYVLKDNARSQFKRLEKKDFESATIYNQIKPKKRANDNVEVMTFGDNNNKNTRFQKSTDGGSDKDATEFVCIIELWDKRDNHIKTFIEGVKRWAVPPFQPNFATSRFYPYFNLSLFEVDGARHPQSLSFRLHKLQDEYSSKRSNSRLAAERSIPGTIFDATGVTPEDAKKVENAVSMEMIGIKSMKGDDIRKLFAEKPVAKVDPLVFDTRSVIADMERVSGVQEALSSTVTTQKTATEAKIQDAGFNSRSSSDRDTLEDLLTDLSEYTLELAIQGVPPEQAQQIAGDQAFWPADMEIEDIITLANMEIKAGTTGKPDDEKLRQSWGVLLPLVQAVMREIQAAQLTGNIPMAVALKNLLSETFKRLDERIDVEKFIPEGDPENLQPVLEEMLNSTGVKPAKVPGQTSAEANTL</sequence>
<evidence type="ECO:0000313" key="2">
    <source>
        <dbReference type="EMBL" id="KKM06569.1"/>
    </source>
</evidence>
<feature type="region of interest" description="Disordered" evidence="1">
    <location>
        <begin position="1"/>
        <end position="24"/>
    </location>
</feature>
<dbReference type="AlphaFoldDB" id="A0A0F9H656"/>
<gene>
    <name evidence="2" type="ORF">LCGC14_1742670</name>
</gene>
<dbReference type="EMBL" id="LAZR01015962">
    <property type="protein sequence ID" value="KKM06569.1"/>
    <property type="molecule type" value="Genomic_DNA"/>
</dbReference>
<accession>A0A0F9H656</accession>
<name>A0A0F9H656_9ZZZZ</name>